<evidence type="ECO:0000313" key="3">
    <source>
        <dbReference type="Proteomes" id="UP001602245"/>
    </source>
</evidence>
<dbReference type="InterPro" id="IPR050662">
    <property type="entry name" value="Sec-metab_biosynth-thioest"/>
</dbReference>
<dbReference type="InterPro" id="IPR001279">
    <property type="entry name" value="Metallo-B-lactamas"/>
</dbReference>
<reference evidence="2 3" key="1">
    <citation type="submission" date="2024-10" db="EMBL/GenBank/DDBJ databases">
        <title>The Natural Products Discovery Center: Release of the First 8490 Sequenced Strains for Exploring Actinobacteria Biosynthetic Diversity.</title>
        <authorList>
            <person name="Kalkreuter E."/>
            <person name="Kautsar S.A."/>
            <person name="Yang D."/>
            <person name="Bader C.D."/>
            <person name="Teijaro C.N."/>
            <person name="Fluegel L."/>
            <person name="Davis C.M."/>
            <person name="Simpson J.R."/>
            <person name="Lauterbach L."/>
            <person name="Steele A.D."/>
            <person name="Gui C."/>
            <person name="Meng S."/>
            <person name="Li G."/>
            <person name="Viehrig K."/>
            <person name="Ye F."/>
            <person name="Su P."/>
            <person name="Kiefer A.F."/>
            <person name="Nichols A."/>
            <person name="Cepeda A.J."/>
            <person name="Yan W."/>
            <person name="Fan B."/>
            <person name="Jiang Y."/>
            <person name="Adhikari A."/>
            <person name="Zheng C.-J."/>
            <person name="Schuster L."/>
            <person name="Cowan T.M."/>
            <person name="Smanski M.J."/>
            <person name="Chevrette M.G."/>
            <person name="De Carvalho L.P.S."/>
            <person name="Shen B."/>
        </authorList>
    </citation>
    <scope>NUCLEOTIDE SEQUENCE [LARGE SCALE GENOMIC DNA]</scope>
    <source>
        <strain evidence="2 3">NPDC000087</strain>
    </source>
</reference>
<evidence type="ECO:0000313" key="2">
    <source>
        <dbReference type="EMBL" id="MFF5288647.1"/>
    </source>
</evidence>
<dbReference type="Gene3D" id="3.60.15.10">
    <property type="entry name" value="Ribonuclease Z/Hydroxyacylglutathione hydrolase-like"/>
    <property type="match status" value="1"/>
</dbReference>
<accession>A0ABW6W9L6</accession>
<evidence type="ECO:0000259" key="1">
    <source>
        <dbReference type="SMART" id="SM00849"/>
    </source>
</evidence>
<dbReference type="Pfam" id="PF00753">
    <property type="entry name" value="Lactamase_B"/>
    <property type="match status" value="1"/>
</dbReference>
<protein>
    <submittedName>
        <fullName evidence="2">MBL fold metallo-hydrolase</fullName>
    </submittedName>
</protein>
<feature type="domain" description="Metallo-beta-lactamase" evidence="1">
    <location>
        <begin position="45"/>
        <end position="257"/>
    </location>
</feature>
<name>A0ABW6W9L6_9ACTN</name>
<dbReference type="Gene3D" id="1.10.10.10">
    <property type="entry name" value="Winged helix-like DNA-binding domain superfamily/Winged helix DNA-binding domain"/>
    <property type="match status" value="1"/>
</dbReference>
<keyword evidence="3" id="KW-1185">Reference proteome</keyword>
<dbReference type="InterPro" id="IPR036388">
    <property type="entry name" value="WH-like_DNA-bd_sf"/>
</dbReference>
<dbReference type="EMBL" id="JBIAZU010000001">
    <property type="protein sequence ID" value="MFF5288647.1"/>
    <property type="molecule type" value="Genomic_DNA"/>
</dbReference>
<dbReference type="PANTHER" id="PTHR23131">
    <property type="entry name" value="ENDORIBONUCLEASE LACTB2"/>
    <property type="match status" value="1"/>
</dbReference>
<dbReference type="Proteomes" id="UP001602245">
    <property type="component" value="Unassembled WGS sequence"/>
</dbReference>
<comment type="caution">
    <text evidence="2">The sequence shown here is derived from an EMBL/GenBank/DDBJ whole genome shotgun (WGS) entry which is preliminary data.</text>
</comment>
<organism evidence="2 3">
    <name type="scientific">Paractinoplanes globisporus</name>
    <dbReference type="NCBI Taxonomy" id="113565"/>
    <lineage>
        <taxon>Bacteria</taxon>
        <taxon>Bacillati</taxon>
        <taxon>Actinomycetota</taxon>
        <taxon>Actinomycetes</taxon>
        <taxon>Micromonosporales</taxon>
        <taxon>Micromonosporaceae</taxon>
        <taxon>Paractinoplanes</taxon>
    </lineage>
</organism>
<gene>
    <name evidence="2" type="ORF">ACFY35_04360</name>
</gene>
<dbReference type="PANTHER" id="PTHR23131:SF4">
    <property type="entry name" value="METALLO-BETA-LACTAMASE SUPERFAMILY POTEIN"/>
    <property type="match status" value="1"/>
</dbReference>
<dbReference type="InterPro" id="IPR036866">
    <property type="entry name" value="RibonucZ/Hydroxyglut_hydro"/>
</dbReference>
<proteinExistence type="predicted"/>
<dbReference type="SMART" id="SM00849">
    <property type="entry name" value="Lactamase_B"/>
    <property type="match status" value="1"/>
</dbReference>
<sequence>MTTASMITGEAQHEAWQRHVLPPVEQPRPGVWSIPVPIPDNPMRYTLAYAFADDAGLLLVDPGWDSPDGRRLLAEGLAAAGATPADVAGIVLTHIHPDHHGLTGWLREESGAWVGMHPAEAASLPARAWRGRHPGTDPAWLRGQGVPEDEIATMQVRPERMAALLAMAGPDRPIEDGDRLPLAGRDLRAVWTPGHSPGHLCLHDAEAGILLTGDHLLPRITPNIAVLPTSSGDPLGAYLTSLHRTRAFVADEALPAHEWRFRGVDARAAEIVAHHEKRDAEILRAIDLLDEPTTWHVAAALTWSRGWDGLHGFLRRMAVAETLAHLWHLAGTGLVAASPGDPTMWLRSSNVHR</sequence>
<dbReference type="RefSeq" id="WP_020508996.1">
    <property type="nucleotide sequence ID" value="NZ_JBIAZU010000001.1"/>
</dbReference>
<dbReference type="SUPFAM" id="SSF56281">
    <property type="entry name" value="Metallo-hydrolase/oxidoreductase"/>
    <property type="match status" value="1"/>
</dbReference>